<keyword evidence="1" id="KW-0677">Repeat</keyword>
<dbReference type="Proteomes" id="UP000694865">
    <property type="component" value="Unplaced"/>
</dbReference>
<dbReference type="PANTHER" id="PTHR22903:SF8">
    <property type="entry name" value="MAX-1A"/>
    <property type="match status" value="1"/>
</dbReference>
<dbReference type="Pfam" id="PF00169">
    <property type="entry name" value="PH"/>
    <property type="match status" value="1"/>
</dbReference>
<accession>A0ABM0MGP7</accession>
<dbReference type="PROSITE" id="PS50003">
    <property type="entry name" value="PH_DOMAIN"/>
    <property type="match status" value="1"/>
</dbReference>
<dbReference type="InterPro" id="IPR001849">
    <property type="entry name" value="PH_domain"/>
</dbReference>
<dbReference type="CDD" id="cd00821">
    <property type="entry name" value="PH"/>
    <property type="match status" value="1"/>
</dbReference>
<dbReference type="PANTHER" id="PTHR22903">
    <property type="entry name" value="PLEKHH PROTEIN"/>
    <property type="match status" value="1"/>
</dbReference>
<feature type="domain" description="PH" evidence="2">
    <location>
        <begin position="5"/>
        <end position="101"/>
    </location>
</feature>
<dbReference type="GeneID" id="102802277"/>
<evidence type="ECO:0000259" key="2">
    <source>
        <dbReference type="PROSITE" id="PS50003"/>
    </source>
</evidence>
<reference evidence="4" key="1">
    <citation type="submission" date="2025-08" db="UniProtKB">
        <authorList>
            <consortium name="RefSeq"/>
        </authorList>
    </citation>
    <scope>IDENTIFICATION</scope>
    <source>
        <tissue evidence="4">Testes</tissue>
    </source>
</reference>
<dbReference type="InterPro" id="IPR011993">
    <property type="entry name" value="PH-like_dom_sf"/>
</dbReference>
<organism evidence="3 4">
    <name type="scientific">Saccoglossus kowalevskii</name>
    <name type="common">Acorn worm</name>
    <dbReference type="NCBI Taxonomy" id="10224"/>
    <lineage>
        <taxon>Eukaryota</taxon>
        <taxon>Metazoa</taxon>
        <taxon>Hemichordata</taxon>
        <taxon>Enteropneusta</taxon>
        <taxon>Harrimaniidae</taxon>
        <taxon>Saccoglossus</taxon>
    </lineage>
</organism>
<evidence type="ECO:0000256" key="1">
    <source>
        <dbReference type="ARBA" id="ARBA00022737"/>
    </source>
</evidence>
<dbReference type="SUPFAM" id="SSF50729">
    <property type="entry name" value="PH domain-like"/>
    <property type="match status" value="1"/>
</dbReference>
<name>A0ABM0MGP7_SACKO</name>
<proteinExistence type="predicted"/>
<dbReference type="Gene3D" id="2.30.29.30">
    <property type="entry name" value="Pleckstrin-homology domain (PH domain)/Phosphotyrosine-binding domain (PTB)"/>
    <property type="match status" value="1"/>
</dbReference>
<dbReference type="RefSeq" id="XP_006819188.1">
    <property type="nucleotide sequence ID" value="XM_006819125.1"/>
</dbReference>
<evidence type="ECO:0000313" key="4">
    <source>
        <dbReference type="RefSeq" id="XP_006819188.1"/>
    </source>
</evidence>
<protein>
    <submittedName>
        <fullName evidence="4">Pleckstrin homology domain-containing family H member 1-like</fullName>
    </submittedName>
</protein>
<evidence type="ECO:0000313" key="3">
    <source>
        <dbReference type="Proteomes" id="UP000694865"/>
    </source>
</evidence>
<sequence>MNESEACHGGYLEKRQGVRSTKKLWFQLNGRELNYYKSNPAREPQSPKGSINLDGVQTVKRTSTQTHHFVQITTAKDTLRLKAESASACDEWVSKLHDANAATIHRIPKPP</sequence>
<keyword evidence="3" id="KW-1185">Reference proteome</keyword>
<dbReference type="SMART" id="SM00233">
    <property type="entry name" value="PH"/>
    <property type="match status" value="1"/>
</dbReference>
<gene>
    <name evidence="4" type="primary">LOC102802277</name>
</gene>